<dbReference type="InterPro" id="IPR029040">
    <property type="entry name" value="RPABC4/Spt4"/>
</dbReference>
<protein>
    <submittedName>
        <fullName evidence="1">Uncharacterized protein</fullName>
    </submittedName>
</protein>
<reference evidence="1 2" key="1">
    <citation type="submission" date="2017-09" db="EMBL/GenBank/DDBJ databases">
        <title>Large-scale bioinformatics analysis of Bacillus genomes uncovers conserved roles of natural products in bacterial physiology.</title>
        <authorList>
            <consortium name="Agbiome Team Llc"/>
            <person name="Bleich R.M."/>
            <person name="Grubbs K.J."/>
            <person name="Santa Maria K.C."/>
            <person name="Allen S.E."/>
            <person name="Farag S."/>
            <person name="Shank E.A."/>
            <person name="Bowers A."/>
        </authorList>
    </citation>
    <scope>NUCLEOTIDE SEQUENCE [LARGE SCALE GENOMIC DNA]</scope>
    <source>
        <strain evidence="1 2">AFS061806</strain>
    </source>
</reference>
<evidence type="ECO:0000313" key="1">
    <source>
        <dbReference type="EMBL" id="PFU45978.1"/>
    </source>
</evidence>
<name>A0A2B3UAP6_BACCE</name>
<dbReference type="Proteomes" id="UP000224076">
    <property type="component" value="Unassembled WGS sequence"/>
</dbReference>
<evidence type="ECO:0000313" key="2">
    <source>
        <dbReference type="Proteomes" id="UP000224076"/>
    </source>
</evidence>
<proteinExistence type="predicted"/>
<comment type="caution">
    <text evidence="1">The sequence shown here is derived from an EMBL/GenBank/DDBJ whole genome shotgun (WGS) entry which is preliminary data.</text>
</comment>
<organism evidence="1 2">
    <name type="scientific">Bacillus cereus</name>
    <dbReference type="NCBI Taxonomy" id="1396"/>
    <lineage>
        <taxon>Bacteria</taxon>
        <taxon>Bacillati</taxon>
        <taxon>Bacillota</taxon>
        <taxon>Bacilli</taxon>
        <taxon>Bacillales</taxon>
        <taxon>Bacillaceae</taxon>
        <taxon>Bacillus</taxon>
        <taxon>Bacillus cereus group</taxon>
    </lineage>
</organism>
<accession>A0A2B3UAP6</accession>
<gene>
    <name evidence="1" type="ORF">COK86_04325</name>
</gene>
<dbReference type="EMBL" id="NVDG01000010">
    <property type="protein sequence ID" value="PFU45978.1"/>
    <property type="molecule type" value="Genomic_DNA"/>
</dbReference>
<sequence>MYVEEQYPCPNCGQKISLENLPNVTCDDCGLKDGDYQICPNGHYELISVDSTYCSECVNEAMNEQ</sequence>
<dbReference type="SUPFAM" id="SSF63393">
    <property type="entry name" value="RNA polymerase subunits"/>
    <property type="match status" value="1"/>
</dbReference>
<dbReference type="AlphaFoldDB" id="A0A2B3UAP6"/>